<dbReference type="HOGENOM" id="CLU_888099_0_0_9"/>
<proteinExistence type="predicted"/>
<accession>I8TQS6</accession>
<dbReference type="GO" id="GO:0003676">
    <property type="term" value="F:nucleic acid binding"/>
    <property type="evidence" value="ECO:0007669"/>
    <property type="project" value="InterPro"/>
</dbReference>
<dbReference type="KEGG" id="pft:JBW_02200"/>
<dbReference type="AlphaFoldDB" id="I8TQS6"/>
<reference evidence="2" key="2">
    <citation type="submission" date="2015-02" db="EMBL/GenBank/DDBJ databases">
        <title>Complete Genome Sequence of Pelosinus fermentans JBW45.</title>
        <authorList>
            <person name="De Leon K.B."/>
            <person name="Utturkar S.M."/>
            <person name="Camilleri L.B."/>
            <person name="Arkin A.P."/>
            <person name="Fields M.W."/>
            <person name="Brown S.D."/>
            <person name="Wall J.D."/>
        </authorList>
    </citation>
    <scope>NUCLEOTIDE SEQUENCE [LARGE SCALE GENOMIC DNA]</scope>
    <source>
        <strain evidence="2">JBW45</strain>
    </source>
</reference>
<protein>
    <recommendedName>
        <fullName evidence="3">DUF91 domain-containing protein</fullName>
    </recommendedName>
</protein>
<reference evidence="1 2" key="1">
    <citation type="journal article" date="2015" name="Genome Announc.">
        <title>Complete Genome Sequence of Pelosinus fermentans JBW45, a Member of a Remarkably Competitive Group of Negativicutes in the Firmicutes Phylum.</title>
        <authorList>
            <person name="De Leon K.B."/>
            <person name="Utturkar S.M."/>
            <person name="Camilleri L.B."/>
            <person name="Elias D.A."/>
            <person name="Arkin A.P."/>
            <person name="Fields M.W."/>
            <person name="Brown S.D."/>
            <person name="Wall J.D."/>
        </authorList>
    </citation>
    <scope>NUCLEOTIDE SEQUENCE [LARGE SCALE GENOMIC DNA]</scope>
    <source>
        <strain evidence="1 2">JBW45</strain>
    </source>
</reference>
<sequence length="313" mass="36690">MSSSVSSLQEKEVQQLICDFPWLLNLDYEIIPELANKGLEYVLPGGNRIDLLLKDRRTKRPVIVEFKKVPFYRENIGQILEYKTKVLCELQSESSLLSAVFEKKLCIPILILVVPSCSAESRLACNLAGIEIYEYESAMHELVIPEKRRTLEDFISTMAQDVIPFNDERNLRIKEIYNEIKAYLIAENLSYGWSDYKSPPGEYYDCTNQLFINKYLFRDNSISIGIYENIYQSSNSNDLVIEFYSNNLDSLKYFREEFIKCDMENMNTNEIFDYGYSHCWSLHLDKADFIRNIRKSINPYVKNYIRIMNTSSK</sequence>
<evidence type="ECO:0000313" key="1">
    <source>
        <dbReference type="EMBL" id="AJQ27548.1"/>
    </source>
</evidence>
<dbReference type="Proteomes" id="UP000005361">
    <property type="component" value="Chromosome"/>
</dbReference>
<organism evidence="1 2">
    <name type="scientific">Pelosinus fermentans JBW45</name>
    <dbReference type="NCBI Taxonomy" id="1192197"/>
    <lineage>
        <taxon>Bacteria</taxon>
        <taxon>Bacillati</taxon>
        <taxon>Bacillota</taxon>
        <taxon>Negativicutes</taxon>
        <taxon>Selenomonadales</taxon>
        <taxon>Sporomusaceae</taxon>
        <taxon>Pelosinus</taxon>
    </lineage>
</organism>
<gene>
    <name evidence="1" type="ORF">JBW_02200</name>
</gene>
<evidence type="ECO:0008006" key="3">
    <source>
        <dbReference type="Google" id="ProtNLM"/>
    </source>
</evidence>
<dbReference type="InterPro" id="IPR011856">
    <property type="entry name" value="tRNA_endonuc-like_dom_sf"/>
</dbReference>
<dbReference type="OrthoDB" id="1955941at2"/>
<dbReference type="Gene3D" id="3.40.1350.10">
    <property type="match status" value="1"/>
</dbReference>
<evidence type="ECO:0000313" key="2">
    <source>
        <dbReference type="Proteomes" id="UP000005361"/>
    </source>
</evidence>
<dbReference type="RefSeq" id="WP_007959511.1">
    <property type="nucleotide sequence ID" value="NZ_CP010978.1"/>
</dbReference>
<dbReference type="EMBL" id="CP010978">
    <property type="protein sequence ID" value="AJQ27548.1"/>
    <property type="molecule type" value="Genomic_DNA"/>
</dbReference>
<name>I8TQS6_9FIRM</name>